<evidence type="ECO:0000256" key="1">
    <source>
        <dbReference type="ARBA" id="ARBA00004123"/>
    </source>
</evidence>
<dbReference type="PROSITE" id="PS00028">
    <property type="entry name" value="ZINC_FINGER_C2H2_1"/>
    <property type="match status" value="4"/>
</dbReference>
<feature type="compositionally biased region" description="Basic and acidic residues" evidence="9">
    <location>
        <begin position="188"/>
        <end position="200"/>
    </location>
</feature>
<evidence type="ECO:0000256" key="7">
    <source>
        <dbReference type="PROSITE-ProRule" id="PRU00042"/>
    </source>
</evidence>
<evidence type="ECO:0000256" key="3">
    <source>
        <dbReference type="ARBA" id="ARBA00022737"/>
    </source>
</evidence>
<feature type="domain" description="C2H2-type" evidence="10">
    <location>
        <begin position="387"/>
        <end position="409"/>
    </location>
</feature>
<organism evidence="12 13">
    <name type="scientific">Odocoileus virginianus</name>
    <name type="common">White-tailed deer</name>
    <dbReference type="NCBI Taxonomy" id="9874"/>
    <lineage>
        <taxon>Eukaryota</taxon>
        <taxon>Metazoa</taxon>
        <taxon>Chordata</taxon>
        <taxon>Craniata</taxon>
        <taxon>Vertebrata</taxon>
        <taxon>Euteleostomi</taxon>
        <taxon>Mammalia</taxon>
        <taxon>Eutheria</taxon>
        <taxon>Laurasiatheria</taxon>
        <taxon>Artiodactyla</taxon>
        <taxon>Ruminantia</taxon>
        <taxon>Pecora</taxon>
        <taxon>Cervidae</taxon>
        <taxon>Odocoileinae</taxon>
        <taxon>Odocoileus</taxon>
    </lineage>
</organism>
<dbReference type="Gene3D" id="3.30.160.60">
    <property type="entry name" value="Classic Zinc Finger"/>
    <property type="match status" value="4"/>
</dbReference>
<dbReference type="SUPFAM" id="SSF57667">
    <property type="entry name" value="beta-beta-alpha zinc fingers"/>
    <property type="match status" value="2"/>
</dbReference>
<evidence type="ECO:0000256" key="2">
    <source>
        <dbReference type="ARBA" id="ARBA00022723"/>
    </source>
</evidence>
<protein>
    <submittedName>
        <fullName evidence="13">Zinc finger and SCAN domain-containing protein 4 isoform X2</fullName>
    </submittedName>
</protein>
<feature type="region of interest" description="Disordered" evidence="9">
    <location>
        <begin position="160"/>
        <end position="300"/>
    </location>
</feature>
<accession>A0ABM4GSQ9</accession>
<evidence type="ECO:0000256" key="5">
    <source>
        <dbReference type="ARBA" id="ARBA00022833"/>
    </source>
</evidence>
<evidence type="ECO:0000256" key="4">
    <source>
        <dbReference type="ARBA" id="ARBA00022771"/>
    </source>
</evidence>
<dbReference type="PANTHER" id="PTHR24394:SF40">
    <property type="entry name" value="ZINC FINGER AND BTB DOMAIN-CONTAINING 38"/>
    <property type="match status" value="1"/>
</dbReference>
<keyword evidence="6 8" id="KW-0539">Nucleus</keyword>
<dbReference type="Gene3D" id="1.10.4020.10">
    <property type="entry name" value="DNA breaking-rejoining enzymes"/>
    <property type="match status" value="1"/>
</dbReference>
<dbReference type="Pfam" id="PF02023">
    <property type="entry name" value="SCAN"/>
    <property type="match status" value="1"/>
</dbReference>
<feature type="domain" description="C2H2-type" evidence="10">
    <location>
        <begin position="331"/>
        <end position="358"/>
    </location>
</feature>
<feature type="domain" description="C2H2-type" evidence="10">
    <location>
        <begin position="303"/>
        <end position="330"/>
    </location>
</feature>
<evidence type="ECO:0000313" key="12">
    <source>
        <dbReference type="Proteomes" id="UP001652640"/>
    </source>
</evidence>
<dbReference type="InterPro" id="IPR003309">
    <property type="entry name" value="SCAN_dom"/>
</dbReference>
<dbReference type="RefSeq" id="XP_070306360.1">
    <property type="nucleotide sequence ID" value="XM_070450259.1"/>
</dbReference>
<dbReference type="InterPro" id="IPR036236">
    <property type="entry name" value="Znf_C2H2_sf"/>
</dbReference>
<keyword evidence="3" id="KW-0677">Repeat</keyword>
<feature type="domain" description="C2H2-type" evidence="10">
    <location>
        <begin position="359"/>
        <end position="386"/>
    </location>
</feature>
<feature type="region of interest" description="Disordered" evidence="9">
    <location>
        <begin position="1"/>
        <end position="38"/>
    </location>
</feature>
<dbReference type="SMART" id="SM00431">
    <property type="entry name" value="SCAN"/>
    <property type="match status" value="1"/>
</dbReference>
<dbReference type="PROSITE" id="PS50804">
    <property type="entry name" value="SCAN_BOX"/>
    <property type="match status" value="1"/>
</dbReference>
<dbReference type="SMART" id="SM00355">
    <property type="entry name" value="ZnF_C2H2"/>
    <property type="match status" value="4"/>
</dbReference>
<dbReference type="GeneID" id="110137812"/>
<keyword evidence="4 7" id="KW-0863">Zinc-finger</keyword>
<dbReference type="InterPro" id="IPR013087">
    <property type="entry name" value="Znf_C2H2_type"/>
</dbReference>
<feature type="compositionally biased region" description="Polar residues" evidence="9">
    <location>
        <begin position="20"/>
        <end position="29"/>
    </location>
</feature>
<reference evidence="13" key="2">
    <citation type="submission" date="2025-08" db="UniProtKB">
        <authorList>
            <consortium name="RefSeq"/>
        </authorList>
    </citation>
    <scope>IDENTIFICATION</scope>
    <source>
        <tissue evidence="13">Tongue muscle</tissue>
    </source>
</reference>
<name>A0ABM4GSQ9_ODOVR</name>
<evidence type="ECO:0000259" key="11">
    <source>
        <dbReference type="PROSITE" id="PS50804"/>
    </source>
</evidence>
<dbReference type="PROSITE" id="PS50157">
    <property type="entry name" value="ZINC_FINGER_C2H2_2"/>
    <property type="match status" value="4"/>
</dbReference>
<feature type="domain" description="SCAN box" evidence="11">
    <location>
        <begin position="47"/>
        <end position="119"/>
    </location>
</feature>
<keyword evidence="5" id="KW-0862">Zinc</keyword>
<gene>
    <name evidence="13" type="primary">ZSCAN4</name>
</gene>
<reference evidence="12" key="1">
    <citation type="journal article" date="2022" name="J. Hered.">
        <title>A De Novo Chromosome-Level Genome Assembly of the White-Tailed Deer, Odocoileus Virginianus.</title>
        <authorList>
            <person name="London E.W."/>
            <person name="Roca A.L."/>
            <person name="Novakofski J.E."/>
            <person name="Mateus-Pinilla N.E."/>
        </authorList>
    </citation>
    <scope>NUCLEOTIDE SEQUENCE [LARGE SCALE GENOMIC DNA]</scope>
</reference>
<evidence type="ECO:0000256" key="6">
    <source>
        <dbReference type="ARBA" id="ARBA00023242"/>
    </source>
</evidence>
<feature type="compositionally biased region" description="Basic and acidic residues" evidence="9">
    <location>
        <begin position="1"/>
        <end position="19"/>
    </location>
</feature>
<dbReference type="InterPro" id="IPR038269">
    <property type="entry name" value="SCAN_sf"/>
</dbReference>
<feature type="compositionally biased region" description="Basic and acidic residues" evidence="9">
    <location>
        <begin position="289"/>
        <end position="300"/>
    </location>
</feature>
<evidence type="ECO:0000256" key="9">
    <source>
        <dbReference type="SAM" id="MobiDB-lite"/>
    </source>
</evidence>
<comment type="subcellular location">
    <subcellularLocation>
        <location evidence="1 8">Nucleus</location>
    </subcellularLocation>
</comment>
<dbReference type="SUPFAM" id="SSF47353">
    <property type="entry name" value="Retrovirus capsid dimerization domain-like"/>
    <property type="match status" value="1"/>
</dbReference>
<keyword evidence="12" id="KW-1185">Reference proteome</keyword>
<feature type="compositionally biased region" description="Polar residues" evidence="9">
    <location>
        <begin position="160"/>
        <end position="185"/>
    </location>
</feature>
<evidence type="ECO:0000313" key="13">
    <source>
        <dbReference type="RefSeq" id="XP_070306360.1"/>
    </source>
</evidence>
<evidence type="ECO:0000259" key="10">
    <source>
        <dbReference type="PROSITE" id="PS50157"/>
    </source>
</evidence>
<evidence type="ECO:0000256" key="8">
    <source>
        <dbReference type="PROSITE-ProRule" id="PRU00187"/>
    </source>
</evidence>
<proteinExistence type="predicted"/>
<dbReference type="Proteomes" id="UP001652640">
    <property type="component" value="Chromosome 20"/>
</dbReference>
<sequence length="419" mass="47912">MASDRRISFEGEPSRRDPGSENSPTQGSAVQEEEGIPEFPSTQLNLLRDSNNSSARQELQRLYHLFHSWLQPEKHSKDEIISHLVLEQFMINGHCSDRSTLQEKWNASGRNLEKLMEDLTDDGMKTPGLVHVHMQGQEALFCENMPLRQVIIHFTKQLSTGTPTRENAGTTSWTPQDTSLETGQSEWAEPRSQRGDKENDGNISVKTHQVSDSITGPSNQIPSLLIVQEENRPRLEEGGVSLENPRSSRRGASPGPFRLQDRLRKGPSSQDVLMEVEPDQVTPEPVSTRGEDQERSHRAPEVYRCERCPKTFRHSSRLRVHQKRHNNERTYICAECGKGFFQASDLHVHQRIHTGEKPFACSTCEMAFTHKTNLRAHERTHTGEKPYECSLCQRCFRQSSTYHRHLRFHQKTTLKSAPH</sequence>
<keyword evidence="2" id="KW-0479">Metal-binding</keyword>
<dbReference type="PANTHER" id="PTHR24394">
    <property type="entry name" value="ZINC FINGER PROTEIN"/>
    <property type="match status" value="1"/>
</dbReference>
<dbReference type="Pfam" id="PF00096">
    <property type="entry name" value="zf-C2H2"/>
    <property type="match status" value="3"/>
</dbReference>
<feature type="compositionally biased region" description="Polar residues" evidence="9">
    <location>
        <begin position="201"/>
        <end position="222"/>
    </location>
</feature>